<dbReference type="Pfam" id="PF11951">
    <property type="entry name" value="Fungal_trans_2"/>
    <property type="match status" value="1"/>
</dbReference>
<evidence type="ECO:0000256" key="4">
    <source>
        <dbReference type="ARBA" id="ARBA00023125"/>
    </source>
</evidence>
<keyword evidence="5" id="KW-0804">Transcription</keyword>
<organism evidence="7 8">
    <name type="scientific">Elsinoe australis</name>
    <dbReference type="NCBI Taxonomy" id="40998"/>
    <lineage>
        <taxon>Eukaryota</taxon>
        <taxon>Fungi</taxon>
        <taxon>Dikarya</taxon>
        <taxon>Ascomycota</taxon>
        <taxon>Pezizomycotina</taxon>
        <taxon>Dothideomycetes</taxon>
        <taxon>Dothideomycetidae</taxon>
        <taxon>Myriangiales</taxon>
        <taxon>Elsinoaceae</taxon>
        <taxon>Elsinoe</taxon>
    </lineage>
</organism>
<keyword evidence="4" id="KW-0238">DNA-binding</keyword>
<evidence type="ECO:0000256" key="1">
    <source>
        <dbReference type="ARBA" id="ARBA00022723"/>
    </source>
</evidence>
<reference evidence="7 8" key="1">
    <citation type="submission" date="2018-02" db="EMBL/GenBank/DDBJ databases">
        <title>Draft genome sequences of Elsinoe sp., causing black scab on jojoba.</title>
        <authorList>
            <person name="Stodart B."/>
            <person name="Jeffress S."/>
            <person name="Ash G."/>
            <person name="Arun Chinnappa K."/>
        </authorList>
    </citation>
    <scope>NUCLEOTIDE SEQUENCE [LARGE SCALE GENOMIC DNA]</scope>
    <source>
        <strain evidence="7 8">Hillstone_2</strain>
    </source>
</reference>
<proteinExistence type="predicted"/>
<dbReference type="InterPro" id="IPR021858">
    <property type="entry name" value="Fun_TF"/>
</dbReference>
<dbReference type="EMBL" id="PTQR01000064">
    <property type="protein sequence ID" value="TKX22690.1"/>
    <property type="molecule type" value="Genomic_DNA"/>
</dbReference>
<keyword evidence="1" id="KW-0479">Metal-binding</keyword>
<dbReference type="AlphaFoldDB" id="A0A4U7B121"/>
<comment type="caution">
    <text evidence="7">The sequence shown here is derived from an EMBL/GenBank/DDBJ whole genome shotgun (WGS) entry which is preliminary data.</text>
</comment>
<evidence type="ECO:0000256" key="3">
    <source>
        <dbReference type="ARBA" id="ARBA00023015"/>
    </source>
</evidence>
<protein>
    <submittedName>
        <fullName evidence="7">Fungal specific transcription factor domain-containing protein 41</fullName>
    </submittedName>
</protein>
<evidence type="ECO:0000313" key="7">
    <source>
        <dbReference type="EMBL" id="TKX22690.1"/>
    </source>
</evidence>
<name>A0A4U7B121_9PEZI</name>
<dbReference type="GO" id="GO:0046872">
    <property type="term" value="F:metal ion binding"/>
    <property type="evidence" value="ECO:0007669"/>
    <property type="project" value="UniProtKB-KW"/>
</dbReference>
<dbReference type="PANTHER" id="PTHR36206:SF12">
    <property type="entry name" value="ASPERCRYPTIN BIOSYNTHESIS CLUSTER-SPECIFIC TRANSCRIPTION REGULATOR ATNN-RELATED"/>
    <property type="match status" value="1"/>
</dbReference>
<keyword evidence="3" id="KW-0805">Transcription regulation</keyword>
<dbReference type="GO" id="GO:0003677">
    <property type="term" value="F:DNA binding"/>
    <property type="evidence" value="ECO:0007669"/>
    <property type="project" value="UniProtKB-KW"/>
</dbReference>
<dbReference type="Proteomes" id="UP000308133">
    <property type="component" value="Unassembled WGS sequence"/>
</dbReference>
<evidence type="ECO:0000256" key="6">
    <source>
        <dbReference type="ARBA" id="ARBA00023242"/>
    </source>
</evidence>
<dbReference type="PANTHER" id="PTHR36206">
    <property type="entry name" value="ASPERCRYPTIN BIOSYNTHESIS CLUSTER-SPECIFIC TRANSCRIPTION REGULATOR ATNN-RELATED"/>
    <property type="match status" value="1"/>
</dbReference>
<gene>
    <name evidence="7" type="ORF">C1H76_5144</name>
</gene>
<accession>A0A4U7B121</accession>
<keyword evidence="2" id="KW-0862">Zinc</keyword>
<sequence>MDRIEPKKKRASAPKSRSGCNACKGQSRAQFDEKRPACGRCTILSIRCEGYNDVFRITTTGKVARTGTLMVVRPSNSISKSESEHQALRFYSDSVVSYLGGFHDRDLWRRHMLQAAHSHPGIKHGLLALASLSRHMERSDQSDSSVWRFALQQYNLAIRETVHPRRATGGSDVVQAHLMSCLIFICVESIQGNTNSALLLIRQSAQMIRSQQQAPQASRSGLVQELKAVLGQLEAQAVTLVGSKALGNIPTLYSASDAEPPESSRSITDAKDSLDLFYYRLACGGSEEIDDEEALKRRGRRILGAWFEAFHNMLRRRETPLSSDEQHAADVVSLQHLLYVTALNLQQTGTKQDDMLWDKYTSVFERLVSLAESICGMNMATTTYDTPGRSRFTLDTGLVAPMYDVACRCRDPFIRRRALRILRSSVRQEGIFQGGLAALIAQDVIDIEEEEIAFARTCADIPVEARISSVIRTFDTNTRHVHLIFVRYDKSNMSR</sequence>
<evidence type="ECO:0000313" key="8">
    <source>
        <dbReference type="Proteomes" id="UP000308133"/>
    </source>
</evidence>
<dbReference type="InterPro" id="IPR052360">
    <property type="entry name" value="Transcr_Regulatory_Proteins"/>
</dbReference>
<evidence type="ECO:0000256" key="2">
    <source>
        <dbReference type="ARBA" id="ARBA00022833"/>
    </source>
</evidence>
<evidence type="ECO:0000256" key="5">
    <source>
        <dbReference type="ARBA" id="ARBA00023163"/>
    </source>
</evidence>
<keyword evidence="6" id="KW-0539">Nucleus</keyword>